<evidence type="ECO:0000313" key="2">
    <source>
        <dbReference type="EMBL" id="WAC02776.1"/>
    </source>
</evidence>
<accession>A0A9E8MXE7</accession>
<sequence>MKGYKKTLLWILSIILIFLLFITWYQYEFSMDPVTSFYVNSGHLSTKLLIATQGSDFKNAVTAEIIDHYKQDSVYMEIIDVSELNHINPEDYTALVIIHTWEKWKPPLEVKTFVERTSSQLDKIIVLTTSGSGDSKMKTVDAITGESRLENVTSYSSEIITRLEPILKIRVK</sequence>
<keyword evidence="1" id="KW-0472">Membrane</keyword>
<dbReference type="Proteomes" id="UP001164705">
    <property type="component" value="Chromosome"/>
</dbReference>
<keyword evidence="1" id="KW-1133">Transmembrane helix</keyword>
<dbReference type="RefSeq" id="WP_267677375.1">
    <property type="nucleotide sequence ID" value="NZ_CP113088.1"/>
</dbReference>
<organism evidence="2 3">
    <name type="scientific">Lacinutrix neustonica</name>
    <dbReference type="NCBI Taxonomy" id="2980107"/>
    <lineage>
        <taxon>Bacteria</taxon>
        <taxon>Pseudomonadati</taxon>
        <taxon>Bacteroidota</taxon>
        <taxon>Flavobacteriia</taxon>
        <taxon>Flavobacteriales</taxon>
        <taxon>Flavobacteriaceae</taxon>
        <taxon>Lacinutrix</taxon>
    </lineage>
</organism>
<gene>
    <name evidence="2" type="ORF">N7U66_03685</name>
</gene>
<dbReference type="AlphaFoldDB" id="A0A9E8MXE7"/>
<reference evidence="2" key="1">
    <citation type="submission" date="2022-11" db="EMBL/GenBank/DDBJ databases">
        <title>Lacinutrix neustonica HL-RS19T sp. nov., isolated from the surface microlayer sample of brackish Lake Shihwa.</title>
        <authorList>
            <person name="Choi J.Y."/>
            <person name="Hwang C.Y."/>
        </authorList>
    </citation>
    <scope>NUCLEOTIDE SEQUENCE</scope>
    <source>
        <strain evidence="2">HL-RS19</strain>
    </source>
</reference>
<name>A0A9E8MXE7_9FLAO</name>
<keyword evidence="1" id="KW-0812">Transmembrane</keyword>
<proteinExistence type="predicted"/>
<feature type="transmembrane region" description="Helical" evidence="1">
    <location>
        <begin position="7"/>
        <end position="27"/>
    </location>
</feature>
<evidence type="ECO:0000313" key="3">
    <source>
        <dbReference type="Proteomes" id="UP001164705"/>
    </source>
</evidence>
<keyword evidence="3" id="KW-1185">Reference proteome</keyword>
<dbReference type="KEGG" id="lnu:N7U66_03685"/>
<protein>
    <submittedName>
        <fullName evidence="2">Uncharacterized protein</fullName>
    </submittedName>
</protein>
<dbReference type="EMBL" id="CP113088">
    <property type="protein sequence ID" value="WAC02776.1"/>
    <property type="molecule type" value="Genomic_DNA"/>
</dbReference>
<evidence type="ECO:0000256" key="1">
    <source>
        <dbReference type="SAM" id="Phobius"/>
    </source>
</evidence>